<dbReference type="AlphaFoldDB" id="A0A4U6BS00"/>
<gene>
    <name evidence="8" type="ORF">YH63_019265</name>
</gene>
<evidence type="ECO:0000256" key="5">
    <source>
        <dbReference type="ARBA" id="ARBA00022989"/>
    </source>
</evidence>
<keyword evidence="3" id="KW-1003">Cell membrane</keyword>
<dbReference type="InterPro" id="IPR007341">
    <property type="entry name" value="Transgly_assoc"/>
</dbReference>
<dbReference type="EMBL" id="LBIA02000001">
    <property type="protein sequence ID" value="TKT73389.1"/>
    <property type="molecule type" value="Genomic_DNA"/>
</dbReference>
<evidence type="ECO:0000256" key="1">
    <source>
        <dbReference type="ARBA" id="ARBA00004651"/>
    </source>
</evidence>
<dbReference type="PANTHER" id="PTHR33884:SF3">
    <property type="entry name" value="UPF0410 PROTEIN YMGE"/>
    <property type="match status" value="1"/>
</dbReference>
<dbReference type="Pfam" id="PF04226">
    <property type="entry name" value="Transgly_assoc"/>
    <property type="match status" value="1"/>
</dbReference>
<proteinExistence type="inferred from homology"/>
<dbReference type="OrthoDB" id="9815411at2"/>
<organism evidence="8 9">
    <name type="scientific">Afipia massiliensis</name>
    <dbReference type="NCBI Taxonomy" id="211460"/>
    <lineage>
        <taxon>Bacteria</taxon>
        <taxon>Pseudomonadati</taxon>
        <taxon>Pseudomonadota</taxon>
        <taxon>Alphaproteobacteria</taxon>
        <taxon>Hyphomicrobiales</taxon>
        <taxon>Nitrobacteraceae</taxon>
        <taxon>Afipia</taxon>
    </lineage>
</organism>
<dbReference type="GO" id="GO:0005886">
    <property type="term" value="C:plasma membrane"/>
    <property type="evidence" value="ECO:0007669"/>
    <property type="project" value="UniProtKB-SubCell"/>
</dbReference>
<evidence type="ECO:0000256" key="2">
    <source>
        <dbReference type="ARBA" id="ARBA00011006"/>
    </source>
</evidence>
<name>A0A4U6BS00_9BRAD</name>
<evidence type="ECO:0000256" key="7">
    <source>
        <dbReference type="SAM" id="Phobius"/>
    </source>
</evidence>
<evidence type="ECO:0000256" key="3">
    <source>
        <dbReference type="ARBA" id="ARBA00022475"/>
    </source>
</evidence>
<feature type="transmembrane region" description="Helical" evidence="7">
    <location>
        <begin position="6"/>
        <end position="27"/>
    </location>
</feature>
<reference evidence="8" key="1">
    <citation type="submission" date="2019-04" db="EMBL/GenBank/DDBJ databases">
        <title>Whole genome sequencing of cave bacteria.</title>
        <authorList>
            <person name="Gan H.M."/>
            <person name="Barton H."/>
            <person name="Savka M.A."/>
        </authorList>
    </citation>
    <scope>NUCLEOTIDE SEQUENCE [LARGE SCALE GENOMIC DNA]</scope>
    <source>
        <strain evidence="8">LC387</strain>
    </source>
</reference>
<sequence length="92" mass="9947">MNDAQAFFSQPGVGFFTMLLIGAIAGWIAERVTESDHGIFTNILVGIAGSFVGAKLAEIAQVSVFGFWRTLISAAIGAVLLLFAWRMIRGRR</sequence>
<keyword evidence="6 7" id="KW-0472">Membrane</keyword>
<keyword evidence="5 7" id="KW-1133">Transmembrane helix</keyword>
<dbReference type="Proteomes" id="UP000034832">
    <property type="component" value="Unassembled WGS sequence"/>
</dbReference>
<keyword evidence="4 7" id="KW-0812">Transmembrane</keyword>
<comment type="caution">
    <text evidence="8">The sequence shown here is derived from an EMBL/GenBank/DDBJ whole genome shotgun (WGS) entry which is preliminary data.</text>
</comment>
<evidence type="ECO:0000256" key="6">
    <source>
        <dbReference type="ARBA" id="ARBA00023136"/>
    </source>
</evidence>
<comment type="similarity">
    <text evidence="2">Belongs to the UPF0410 family.</text>
</comment>
<comment type="subcellular location">
    <subcellularLocation>
        <location evidence="1">Cell membrane</location>
        <topology evidence="1">Multi-pass membrane protein</topology>
    </subcellularLocation>
</comment>
<evidence type="ECO:0000256" key="4">
    <source>
        <dbReference type="ARBA" id="ARBA00022692"/>
    </source>
</evidence>
<dbReference type="PANTHER" id="PTHR33884">
    <property type="entry name" value="UPF0410 PROTEIN YMGE"/>
    <property type="match status" value="1"/>
</dbReference>
<protein>
    <submittedName>
        <fullName evidence="8">GlsB/YeaQ/YmgE family stress response membrane protein</fullName>
    </submittedName>
</protein>
<accession>A0A4U6BS00</accession>
<dbReference type="RefSeq" id="WP_046829916.1">
    <property type="nucleotide sequence ID" value="NZ_LBIA02000001.1"/>
</dbReference>
<evidence type="ECO:0000313" key="9">
    <source>
        <dbReference type="Proteomes" id="UP000034832"/>
    </source>
</evidence>
<dbReference type="STRING" id="211460.YH63_19050"/>
<keyword evidence="9" id="KW-1185">Reference proteome</keyword>
<evidence type="ECO:0000313" key="8">
    <source>
        <dbReference type="EMBL" id="TKT73389.1"/>
    </source>
</evidence>
<feature type="transmembrane region" description="Helical" evidence="7">
    <location>
        <begin position="66"/>
        <end position="85"/>
    </location>
</feature>